<gene>
    <name evidence="1" type="ORF">RRG08_056945</name>
</gene>
<sequence length="122" mass="13067">MTPPARPPNTKTGTTSTTTTLSLIILLRTPLDSPAETVTKNTWVAAGGKPVGSKVPLPRASQSDTPTSGWSRYYDFLGTLQTEALYSSVNNYEYVASVDKFRASPIQPSPALPHAKVICLVC</sequence>
<proteinExistence type="predicted"/>
<comment type="caution">
    <text evidence="1">The sequence shown here is derived from an EMBL/GenBank/DDBJ whole genome shotgun (WGS) entry which is preliminary data.</text>
</comment>
<dbReference type="AlphaFoldDB" id="A0AAE0Y6V9"/>
<dbReference type="EMBL" id="JAWDGP010006888">
    <property type="protein sequence ID" value="KAK3733589.1"/>
    <property type="molecule type" value="Genomic_DNA"/>
</dbReference>
<protein>
    <submittedName>
        <fullName evidence="1">Uncharacterized protein</fullName>
    </submittedName>
</protein>
<evidence type="ECO:0000313" key="1">
    <source>
        <dbReference type="EMBL" id="KAK3733589.1"/>
    </source>
</evidence>
<accession>A0AAE0Y6V9</accession>
<reference evidence="1" key="1">
    <citation type="journal article" date="2023" name="G3 (Bethesda)">
        <title>A reference genome for the long-term kleptoplast-retaining sea slug Elysia crispata morphotype clarki.</title>
        <authorList>
            <person name="Eastman K.E."/>
            <person name="Pendleton A.L."/>
            <person name="Shaikh M.A."/>
            <person name="Suttiyut T."/>
            <person name="Ogas R."/>
            <person name="Tomko P."/>
            <person name="Gavelis G."/>
            <person name="Widhalm J.R."/>
            <person name="Wisecaver J.H."/>
        </authorList>
    </citation>
    <scope>NUCLEOTIDE SEQUENCE</scope>
    <source>
        <strain evidence="1">ECLA1</strain>
    </source>
</reference>
<name>A0AAE0Y6V9_9GAST</name>
<evidence type="ECO:0000313" key="2">
    <source>
        <dbReference type="Proteomes" id="UP001283361"/>
    </source>
</evidence>
<dbReference type="Proteomes" id="UP001283361">
    <property type="component" value="Unassembled WGS sequence"/>
</dbReference>
<keyword evidence="2" id="KW-1185">Reference proteome</keyword>
<organism evidence="1 2">
    <name type="scientific">Elysia crispata</name>
    <name type="common">lettuce slug</name>
    <dbReference type="NCBI Taxonomy" id="231223"/>
    <lineage>
        <taxon>Eukaryota</taxon>
        <taxon>Metazoa</taxon>
        <taxon>Spiralia</taxon>
        <taxon>Lophotrochozoa</taxon>
        <taxon>Mollusca</taxon>
        <taxon>Gastropoda</taxon>
        <taxon>Heterobranchia</taxon>
        <taxon>Euthyneura</taxon>
        <taxon>Panpulmonata</taxon>
        <taxon>Sacoglossa</taxon>
        <taxon>Placobranchoidea</taxon>
        <taxon>Plakobranchidae</taxon>
        <taxon>Elysia</taxon>
    </lineage>
</organism>